<dbReference type="FunFam" id="3.40.605.10:FF:000001">
    <property type="entry name" value="Aldehyde dehydrogenase 1"/>
    <property type="match status" value="1"/>
</dbReference>
<dbReference type="Gene3D" id="3.40.605.10">
    <property type="entry name" value="Aldehyde Dehydrogenase, Chain A, domain 1"/>
    <property type="match status" value="1"/>
</dbReference>
<dbReference type="PROSITE" id="PS00687">
    <property type="entry name" value="ALDEHYDE_DEHYDR_GLU"/>
    <property type="match status" value="1"/>
</dbReference>
<dbReference type="PANTHER" id="PTHR43720:SF2">
    <property type="entry name" value="2-AMINOMUCONIC SEMIALDEHYDE DEHYDROGENASE"/>
    <property type="match status" value="1"/>
</dbReference>
<organism evidence="7 8">
    <name type="scientific">Pontibacter qinzhouensis</name>
    <dbReference type="NCBI Taxonomy" id="2603253"/>
    <lineage>
        <taxon>Bacteria</taxon>
        <taxon>Pseudomonadati</taxon>
        <taxon>Bacteroidota</taxon>
        <taxon>Cytophagia</taxon>
        <taxon>Cytophagales</taxon>
        <taxon>Hymenobacteraceae</taxon>
        <taxon>Pontibacter</taxon>
    </lineage>
</organism>
<dbReference type="GO" id="GO:0004030">
    <property type="term" value="F:aldehyde dehydrogenase [NAD(P)+] activity"/>
    <property type="evidence" value="ECO:0007669"/>
    <property type="project" value="UniProtKB-ARBA"/>
</dbReference>
<proteinExistence type="inferred from homology"/>
<feature type="domain" description="Aldehyde dehydrogenase" evidence="6">
    <location>
        <begin position="20"/>
        <end position="476"/>
    </location>
</feature>
<comment type="similarity">
    <text evidence="1 5">Belongs to the aldehyde dehydrogenase family.</text>
</comment>
<dbReference type="PROSITE" id="PS00070">
    <property type="entry name" value="ALDEHYDE_DEHYDR_CYS"/>
    <property type="match status" value="1"/>
</dbReference>
<comment type="caution">
    <text evidence="7">The sequence shown here is derived from an EMBL/GenBank/DDBJ whole genome shotgun (WGS) entry which is preliminary data.</text>
</comment>
<dbReference type="Pfam" id="PF00171">
    <property type="entry name" value="Aldedh"/>
    <property type="match status" value="1"/>
</dbReference>
<dbReference type="SUPFAM" id="SSF53720">
    <property type="entry name" value="ALDH-like"/>
    <property type="match status" value="1"/>
</dbReference>
<dbReference type="InterPro" id="IPR016161">
    <property type="entry name" value="Ald_DH/histidinol_DH"/>
</dbReference>
<dbReference type="AlphaFoldDB" id="A0A5C8KFB8"/>
<dbReference type="CDD" id="cd07093">
    <property type="entry name" value="ALDH_F8_HMSADH"/>
    <property type="match status" value="1"/>
</dbReference>
<dbReference type="InterPro" id="IPR016160">
    <property type="entry name" value="Ald_DH_CS_CYS"/>
</dbReference>
<dbReference type="RefSeq" id="WP_147919753.1">
    <property type="nucleotide sequence ID" value="NZ_VRTY01000001.1"/>
</dbReference>
<accession>A0A5C8KFB8</accession>
<dbReference type="EMBL" id="VRTY01000001">
    <property type="protein sequence ID" value="TXK52849.1"/>
    <property type="molecule type" value="Genomic_DNA"/>
</dbReference>
<dbReference type="FunFam" id="3.40.309.10:FF:000012">
    <property type="entry name" value="Betaine aldehyde dehydrogenase"/>
    <property type="match status" value="1"/>
</dbReference>
<evidence type="ECO:0000313" key="7">
    <source>
        <dbReference type="EMBL" id="TXK52849.1"/>
    </source>
</evidence>
<dbReference type="InterPro" id="IPR015590">
    <property type="entry name" value="Aldehyde_DH_dom"/>
</dbReference>
<dbReference type="InterPro" id="IPR029510">
    <property type="entry name" value="Ald_DH_CS_GLU"/>
</dbReference>
<dbReference type="Gene3D" id="3.40.309.10">
    <property type="entry name" value="Aldehyde Dehydrogenase, Chain A, domain 2"/>
    <property type="match status" value="1"/>
</dbReference>
<evidence type="ECO:0000256" key="2">
    <source>
        <dbReference type="ARBA" id="ARBA00023002"/>
    </source>
</evidence>
<evidence type="ECO:0000256" key="5">
    <source>
        <dbReference type="RuleBase" id="RU003345"/>
    </source>
</evidence>
<evidence type="ECO:0000256" key="1">
    <source>
        <dbReference type="ARBA" id="ARBA00009986"/>
    </source>
</evidence>
<keyword evidence="8" id="KW-1185">Reference proteome</keyword>
<gene>
    <name evidence="7" type="ORF">FVR03_00300</name>
</gene>
<name>A0A5C8KFB8_9BACT</name>
<dbReference type="Proteomes" id="UP000321926">
    <property type="component" value="Unassembled WGS sequence"/>
</dbReference>
<sequence>MLKLKNYINGELVAPVAGQYIGSYNPAVGAMHALLPDSDEQDVELAVQAALAAFPAWAATAAEKRGQLLLRLADLIDLHLNRLAEAEATDTGKPLSSAKTMDIPRASSNMRFYGTAIQHFASEAHYMAGTAINYTVRHPHGVVGCISPWNLPLYLFTWKIAPALAAGNCVVAKPSEVTPLTAYLLSELCQEAGLPPGVLNIVHGYGHKVGAAMVAHPKVPVISFTGGTKTGRSIAATAAPMFKKLSLELGGKNPNIVFADCNFEEAVVTSVRAAFANQGQICLCGSRIFVERSLYEQFKAAFVEKVNALVVGDPLQENTSQGAIVSEEHLQKVLSYIELAKAEGGTIVAGGEQVQVKGRCEKGWFVAPTVIEGLAHNCRTNTEEIFGPVVTLTPFDTEEEVLHYANCTDYGLSATIWTQDLTRAHRVAHQVHAGIIWVNTWLLRDLRTPFGGMKNSGVGREGGFEALRFFTEPQNVCIKL</sequence>
<dbReference type="OrthoDB" id="9762913at2"/>
<keyword evidence="2 5" id="KW-0560">Oxidoreductase</keyword>
<keyword evidence="3" id="KW-0520">NAD</keyword>
<evidence type="ECO:0000256" key="3">
    <source>
        <dbReference type="ARBA" id="ARBA00023027"/>
    </source>
</evidence>
<dbReference type="InterPro" id="IPR016162">
    <property type="entry name" value="Ald_DH_N"/>
</dbReference>
<evidence type="ECO:0000313" key="8">
    <source>
        <dbReference type="Proteomes" id="UP000321926"/>
    </source>
</evidence>
<dbReference type="PANTHER" id="PTHR43720">
    <property type="entry name" value="2-AMINOMUCONIC SEMIALDEHYDE DEHYDROGENASE"/>
    <property type="match status" value="1"/>
</dbReference>
<feature type="active site" evidence="4">
    <location>
        <position position="248"/>
    </location>
</feature>
<evidence type="ECO:0000256" key="4">
    <source>
        <dbReference type="PROSITE-ProRule" id="PRU10007"/>
    </source>
</evidence>
<evidence type="ECO:0000259" key="6">
    <source>
        <dbReference type="Pfam" id="PF00171"/>
    </source>
</evidence>
<reference evidence="7 8" key="1">
    <citation type="submission" date="2019-08" db="EMBL/GenBank/DDBJ databases">
        <authorList>
            <person name="Shi S."/>
        </authorList>
    </citation>
    <scope>NUCLEOTIDE SEQUENCE [LARGE SCALE GENOMIC DNA]</scope>
    <source>
        <strain evidence="7 8">GY10130</strain>
    </source>
</reference>
<dbReference type="InterPro" id="IPR016163">
    <property type="entry name" value="Ald_DH_C"/>
</dbReference>
<protein>
    <submittedName>
        <fullName evidence="7">Aldehyde dehydrogenase</fullName>
    </submittedName>
</protein>